<evidence type="ECO:0000313" key="11">
    <source>
        <dbReference type="Proteomes" id="UP000321638"/>
    </source>
</evidence>
<feature type="transmembrane region" description="Helical" evidence="8">
    <location>
        <begin position="240"/>
        <end position="261"/>
    </location>
</feature>
<organism evidence="10 11">
    <name type="scientific">Vineibacter terrae</name>
    <dbReference type="NCBI Taxonomy" id="2586908"/>
    <lineage>
        <taxon>Bacteria</taxon>
        <taxon>Pseudomonadati</taxon>
        <taxon>Pseudomonadota</taxon>
        <taxon>Alphaproteobacteria</taxon>
        <taxon>Hyphomicrobiales</taxon>
        <taxon>Vineibacter</taxon>
    </lineage>
</organism>
<feature type="transmembrane region" description="Helical" evidence="8">
    <location>
        <begin position="326"/>
        <end position="346"/>
    </location>
</feature>
<evidence type="ECO:0000256" key="5">
    <source>
        <dbReference type="ARBA" id="ARBA00022692"/>
    </source>
</evidence>
<feature type="transmembrane region" description="Helical" evidence="8">
    <location>
        <begin position="39"/>
        <end position="60"/>
    </location>
</feature>
<feature type="transmembrane region" description="Helical" evidence="8">
    <location>
        <begin position="129"/>
        <end position="149"/>
    </location>
</feature>
<evidence type="ECO:0000313" key="10">
    <source>
        <dbReference type="EMBL" id="TXL70279.1"/>
    </source>
</evidence>
<dbReference type="InterPro" id="IPR024989">
    <property type="entry name" value="MFS_assoc_dom"/>
</dbReference>
<dbReference type="PANTHER" id="PTHR23522">
    <property type="entry name" value="BLL5896 PROTEIN"/>
    <property type="match status" value="1"/>
</dbReference>
<feature type="transmembrane region" description="Helical" evidence="8">
    <location>
        <begin position="93"/>
        <end position="117"/>
    </location>
</feature>
<evidence type="ECO:0000256" key="2">
    <source>
        <dbReference type="ARBA" id="ARBA00022448"/>
    </source>
</evidence>
<accession>A0A5C8P8Y9</accession>
<evidence type="ECO:0000259" key="9">
    <source>
        <dbReference type="Pfam" id="PF12832"/>
    </source>
</evidence>
<dbReference type="InterPro" id="IPR026032">
    <property type="entry name" value="HcaT-like"/>
</dbReference>
<dbReference type="InterPro" id="IPR036259">
    <property type="entry name" value="MFS_trans_sf"/>
</dbReference>
<dbReference type="OrthoDB" id="9150135at2"/>
<keyword evidence="2" id="KW-0813">Transport</keyword>
<dbReference type="EMBL" id="VDUZ01000062">
    <property type="protein sequence ID" value="TXL70279.1"/>
    <property type="molecule type" value="Genomic_DNA"/>
</dbReference>
<dbReference type="SUPFAM" id="SSF103473">
    <property type="entry name" value="MFS general substrate transporter"/>
    <property type="match status" value="1"/>
</dbReference>
<keyword evidence="3" id="KW-1003">Cell membrane</keyword>
<keyword evidence="4" id="KW-0997">Cell inner membrane</keyword>
<dbReference type="GO" id="GO:0015528">
    <property type="term" value="F:lactose:proton symporter activity"/>
    <property type="evidence" value="ECO:0007669"/>
    <property type="project" value="TreeGrafter"/>
</dbReference>
<evidence type="ECO:0000256" key="6">
    <source>
        <dbReference type="ARBA" id="ARBA00022989"/>
    </source>
</evidence>
<keyword evidence="6 8" id="KW-1133">Transmembrane helix</keyword>
<keyword evidence="11" id="KW-1185">Reference proteome</keyword>
<dbReference type="GO" id="GO:0005886">
    <property type="term" value="C:plasma membrane"/>
    <property type="evidence" value="ECO:0007669"/>
    <property type="project" value="UniProtKB-SubCell"/>
</dbReference>
<dbReference type="GO" id="GO:0030395">
    <property type="term" value="F:lactose binding"/>
    <property type="evidence" value="ECO:0007669"/>
    <property type="project" value="TreeGrafter"/>
</dbReference>
<keyword evidence="5 8" id="KW-0812">Transmembrane</keyword>
<sequence>MIALRLASYGAAYFFVAGVGMSYWSVWLQSHGADAAQIGTIYMSRQLVTVVATLAIGWLAHRMARQRPLMLALLAAAVAALAAQEWAYGFWPLWLATLVWGATWHPLLSLGEGVAVNATRQHGLDYGRVRVWGSVAFIAGAVAAGTAVAGIGVPWVLYLSLIGALLLAPCILWLPMPARPDPPSASAPPRAVAARDLLRQPAFVLFLIAVGCTQASHAVVYSFGTIAWRAAGISDGMISVLWAEGILAEIALFFFAAAVTARLGAVRMMLLGAGAGIVRWTLMPVLGESLPALLVLQALHGLTFGATHLAAMTFLQRAVPAGAMTLAQSLYYGLANGLPVALIYQVSGVLYERVGTQAYLAMTVLTVIGLVAAVVLARRWQGGLLIREAKPVAAGGR</sequence>
<feature type="transmembrane region" description="Helical" evidence="8">
    <location>
        <begin position="268"/>
        <end position="286"/>
    </location>
</feature>
<evidence type="ECO:0000256" key="4">
    <source>
        <dbReference type="ARBA" id="ARBA00022519"/>
    </source>
</evidence>
<dbReference type="NCBIfam" id="NF037955">
    <property type="entry name" value="mfs"/>
    <property type="match status" value="1"/>
</dbReference>
<dbReference type="Proteomes" id="UP000321638">
    <property type="component" value="Unassembled WGS sequence"/>
</dbReference>
<feature type="transmembrane region" description="Helical" evidence="8">
    <location>
        <begin position="292"/>
        <end position="314"/>
    </location>
</feature>
<dbReference type="Gene3D" id="1.20.1250.20">
    <property type="entry name" value="MFS general substrate transporter like domains"/>
    <property type="match status" value="2"/>
</dbReference>
<dbReference type="PANTHER" id="PTHR23522:SF10">
    <property type="entry name" value="3-PHENYLPROPIONIC ACID TRANSPORTER-RELATED"/>
    <property type="match status" value="1"/>
</dbReference>
<name>A0A5C8P8Y9_9HYPH</name>
<dbReference type="AlphaFoldDB" id="A0A5C8P8Y9"/>
<feature type="transmembrane region" description="Helical" evidence="8">
    <location>
        <begin position="155"/>
        <end position="174"/>
    </location>
</feature>
<comment type="subcellular location">
    <subcellularLocation>
        <location evidence="1">Cell inner membrane</location>
        <topology evidence="1">Multi-pass membrane protein</topology>
    </subcellularLocation>
</comment>
<protein>
    <submittedName>
        <fullName evidence="10">MFS transporter</fullName>
    </submittedName>
</protein>
<dbReference type="Pfam" id="PF12832">
    <property type="entry name" value="MFS_1_like"/>
    <property type="match status" value="1"/>
</dbReference>
<proteinExistence type="predicted"/>
<evidence type="ECO:0000256" key="7">
    <source>
        <dbReference type="ARBA" id="ARBA00023136"/>
    </source>
</evidence>
<evidence type="ECO:0000256" key="3">
    <source>
        <dbReference type="ARBA" id="ARBA00022475"/>
    </source>
</evidence>
<feature type="transmembrane region" description="Helical" evidence="8">
    <location>
        <begin position="358"/>
        <end position="377"/>
    </location>
</feature>
<evidence type="ECO:0000256" key="8">
    <source>
        <dbReference type="SAM" id="Phobius"/>
    </source>
</evidence>
<feature type="transmembrane region" description="Helical" evidence="8">
    <location>
        <begin position="203"/>
        <end position="228"/>
    </location>
</feature>
<comment type="caution">
    <text evidence="10">The sequence shown here is derived from an EMBL/GenBank/DDBJ whole genome shotgun (WGS) entry which is preliminary data.</text>
</comment>
<dbReference type="PIRSF" id="PIRSF004925">
    <property type="entry name" value="HcaT"/>
    <property type="match status" value="1"/>
</dbReference>
<feature type="transmembrane region" description="Helical" evidence="8">
    <location>
        <begin position="69"/>
        <end position="87"/>
    </location>
</feature>
<feature type="domain" description="Major facilitator superfamily associated" evidence="9">
    <location>
        <begin position="12"/>
        <end position="357"/>
    </location>
</feature>
<feature type="transmembrane region" description="Helical" evidence="8">
    <location>
        <begin position="7"/>
        <end position="27"/>
    </location>
</feature>
<reference evidence="10 11" key="1">
    <citation type="submission" date="2019-06" db="EMBL/GenBank/DDBJ databases">
        <title>New taxonomy in bacterial strain CC-CFT640, isolated from vineyard.</title>
        <authorList>
            <person name="Lin S.-Y."/>
            <person name="Tsai C.-F."/>
            <person name="Young C.-C."/>
        </authorList>
    </citation>
    <scope>NUCLEOTIDE SEQUENCE [LARGE SCALE GENOMIC DNA]</scope>
    <source>
        <strain evidence="10 11">CC-CFT640</strain>
    </source>
</reference>
<gene>
    <name evidence="10" type="ORF">FHP25_35240</name>
</gene>
<dbReference type="RefSeq" id="WP_147851697.1">
    <property type="nucleotide sequence ID" value="NZ_VDUZ01000062.1"/>
</dbReference>
<keyword evidence="7 8" id="KW-0472">Membrane</keyword>
<evidence type="ECO:0000256" key="1">
    <source>
        <dbReference type="ARBA" id="ARBA00004429"/>
    </source>
</evidence>